<evidence type="ECO:0000256" key="4">
    <source>
        <dbReference type="ARBA" id="ARBA00008663"/>
    </source>
</evidence>
<dbReference type="GO" id="GO:0004743">
    <property type="term" value="F:pyruvate kinase activity"/>
    <property type="evidence" value="ECO:0007669"/>
    <property type="project" value="UniProtKB-UniRule"/>
</dbReference>
<name>A0A5C8NLZ5_9ACTN</name>
<evidence type="ECO:0000256" key="5">
    <source>
        <dbReference type="ARBA" id="ARBA00011881"/>
    </source>
</evidence>
<dbReference type="PANTHER" id="PTHR11817">
    <property type="entry name" value="PYRUVATE KINASE"/>
    <property type="match status" value="1"/>
</dbReference>
<dbReference type="Gene3D" id="3.40.1380.20">
    <property type="entry name" value="Pyruvate kinase, C-terminal domain"/>
    <property type="match status" value="1"/>
</dbReference>
<dbReference type="EMBL" id="VDUX01000001">
    <property type="protein sequence ID" value="TXL62874.1"/>
    <property type="molecule type" value="Genomic_DNA"/>
</dbReference>
<gene>
    <name evidence="22" type="primary">pyk</name>
    <name evidence="22" type="ORF">FHP06_01115</name>
</gene>
<keyword evidence="9" id="KW-0479">Metal-binding</keyword>
<dbReference type="UniPathway" id="UPA00109">
    <property type="reaction ID" value="UER00188"/>
</dbReference>
<dbReference type="FunFam" id="2.40.33.10:FF:000001">
    <property type="entry name" value="Pyruvate kinase"/>
    <property type="match status" value="1"/>
</dbReference>
<dbReference type="FunFam" id="3.20.20.60:FF:000025">
    <property type="entry name" value="Pyruvate kinase"/>
    <property type="match status" value="1"/>
</dbReference>
<dbReference type="InterPro" id="IPR011037">
    <property type="entry name" value="Pyrv_Knase-like_insert_dom_sf"/>
</dbReference>
<organism evidence="22 23">
    <name type="scientific">Aeromicrobium terrae</name>
    <dbReference type="NCBI Taxonomy" id="2498846"/>
    <lineage>
        <taxon>Bacteria</taxon>
        <taxon>Bacillati</taxon>
        <taxon>Actinomycetota</taxon>
        <taxon>Actinomycetes</taxon>
        <taxon>Propionibacteriales</taxon>
        <taxon>Nocardioidaceae</taxon>
        <taxon>Aeromicrobium</taxon>
    </lineage>
</organism>
<dbReference type="EC" id="2.7.1.40" evidence="6 18"/>
<dbReference type="Pfam" id="PF02887">
    <property type="entry name" value="PK_C"/>
    <property type="match status" value="1"/>
</dbReference>
<dbReference type="Proteomes" id="UP000321571">
    <property type="component" value="Unassembled WGS sequence"/>
</dbReference>
<keyword evidence="12" id="KW-0067">ATP-binding</keyword>
<keyword evidence="14" id="KW-0630">Potassium</keyword>
<evidence type="ECO:0000256" key="10">
    <source>
        <dbReference type="ARBA" id="ARBA00022741"/>
    </source>
</evidence>
<feature type="domain" description="Pyruvate kinase barrel" evidence="20">
    <location>
        <begin position="1"/>
        <end position="320"/>
    </location>
</feature>
<keyword evidence="11 19" id="KW-0418">Kinase</keyword>
<dbReference type="NCBIfam" id="NF004978">
    <property type="entry name" value="PRK06354.1"/>
    <property type="match status" value="1"/>
</dbReference>
<keyword evidence="10" id="KW-0547">Nucleotide-binding</keyword>
<evidence type="ECO:0000313" key="23">
    <source>
        <dbReference type="Proteomes" id="UP000321571"/>
    </source>
</evidence>
<dbReference type="GO" id="GO:0000287">
    <property type="term" value="F:magnesium ion binding"/>
    <property type="evidence" value="ECO:0007669"/>
    <property type="project" value="UniProtKB-UniRule"/>
</dbReference>
<evidence type="ECO:0000256" key="14">
    <source>
        <dbReference type="ARBA" id="ARBA00022958"/>
    </source>
</evidence>
<keyword evidence="15 19" id="KW-0324">Glycolysis</keyword>
<comment type="subunit">
    <text evidence="5">Homotetramer.</text>
</comment>
<evidence type="ECO:0000256" key="17">
    <source>
        <dbReference type="ARBA" id="ARBA00048152"/>
    </source>
</evidence>
<evidence type="ECO:0000256" key="11">
    <source>
        <dbReference type="ARBA" id="ARBA00022777"/>
    </source>
</evidence>
<reference evidence="22 23" key="1">
    <citation type="submission" date="2019-06" db="EMBL/GenBank/DDBJ databases">
        <title>Aeromicrobium sp. nov., isolated from a maize field.</title>
        <authorList>
            <person name="Lin S.-Y."/>
            <person name="Tsai C.-F."/>
            <person name="Young C.-C."/>
        </authorList>
    </citation>
    <scope>NUCLEOTIDE SEQUENCE [LARGE SCALE GENOMIC DNA]</scope>
    <source>
        <strain evidence="22 23">CC-CFT486</strain>
    </source>
</reference>
<comment type="pathway">
    <text evidence="3 19">Carbohydrate degradation; glycolysis; pyruvate from D-glyceraldehyde 3-phosphate: step 5/5.</text>
</comment>
<dbReference type="SUPFAM" id="SSF52935">
    <property type="entry name" value="PK C-terminal domain-like"/>
    <property type="match status" value="1"/>
</dbReference>
<keyword evidence="13 19" id="KW-0460">Magnesium</keyword>
<evidence type="ECO:0000256" key="9">
    <source>
        <dbReference type="ARBA" id="ARBA00022723"/>
    </source>
</evidence>
<comment type="caution">
    <text evidence="22">The sequence shown here is derived from an EMBL/GenBank/DDBJ whole genome shotgun (WGS) entry which is preliminary data.</text>
</comment>
<dbReference type="SUPFAM" id="SSF51621">
    <property type="entry name" value="Phosphoenolpyruvate/pyruvate domain"/>
    <property type="match status" value="1"/>
</dbReference>
<dbReference type="InterPro" id="IPR040442">
    <property type="entry name" value="Pyrv_kinase-like_dom_sf"/>
</dbReference>
<dbReference type="InterPro" id="IPR036918">
    <property type="entry name" value="Pyrv_Knase_C_sf"/>
</dbReference>
<dbReference type="RefSeq" id="WP_147682975.1">
    <property type="nucleotide sequence ID" value="NZ_VDUX01000001.1"/>
</dbReference>
<dbReference type="NCBIfam" id="TIGR01064">
    <property type="entry name" value="pyruv_kin"/>
    <property type="match status" value="1"/>
</dbReference>
<evidence type="ECO:0000259" key="21">
    <source>
        <dbReference type="Pfam" id="PF02887"/>
    </source>
</evidence>
<dbReference type="NCBIfam" id="NF004491">
    <property type="entry name" value="PRK05826.1"/>
    <property type="match status" value="1"/>
</dbReference>
<dbReference type="NCBIfam" id="NF004886">
    <property type="entry name" value="PRK06247.1"/>
    <property type="match status" value="1"/>
</dbReference>
<evidence type="ECO:0000256" key="16">
    <source>
        <dbReference type="ARBA" id="ARBA00023317"/>
    </source>
</evidence>
<evidence type="ECO:0000256" key="12">
    <source>
        <dbReference type="ARBA" id="ARBA00022840"/>
    </source>
</evidence>
<dbReference type="GO" id="GO:0005524">
    <property type="term" value="F:ATP binding"/>
    <property type="evidence" value="ECO:0007669"/>
    <property type="project" value="UniProtKB-KW"/>
</dbReference>
<dbReference type="GO" id="GO:0016301">
    <property type="term" value="F:kinase activity"/>
    <property type="evidence" value="ECO:0007669"/>
    <property type="project" value="UniProtKB-KW"/>
</dbReference>
<dbReference type="SUPFAM" id="SSF50800">
    <property type="entry name" value="PK beta-barrel domain-like"/>
    <property type="match status" value="1"/>
</dbReference>
<dbReference type="PRINTS" id="PR01050">
    <property type="entry name" value="PYRUVTKNASE"/>
</dbReference>
<evidence type="ECO:0000313" key="22">
    <source>
        <dbReference type="EMBL" id="TXL62874.1"/>
    </source>
</evidence>
<dbReference type="InterPro" id="IPR015795">
    <property type="entry name" value="Pyrv_Knase_C"/>
</dbReference>
<keyword evidence="8 19" id="KW-0808">Transferase</keyword>
<proteinExistence type="inferred from homology"/>
<dbReference type="InterPro" id="IPR015806">
    <property type="entry name" value="Pyrv_Knase_insert_dom_sf"/>
</dbReference>
<dbReference type="OrthoDB" id="9812123at2"/>
<feature type="domain" description="Pyruvate kinase C-terminal" evidence="21">
    <location>
        <begin position="354"/>
        <end position="465"/>
    </location>
</feature>
<dbReference type="InterPro" id="IPR001697">
    <property type="entry name" value="Pyr_Knase"/>
</dbReference>
<evidence type="ECO:0000256" key="15">
    <source>
        <dbReference type="ARBA" id="ARBA00023152"/>
    </source>
</evidence>
<dbReference type="AlphaFoldDB" id="A0A5C8NLZ5"/>
<evidence type="ECO:0000256" key="8">
    <source>
        <dbReference type="ARBA" id="ARBA00022679"/>
    </source>
</evidence>
<dbReference type="InterPro" id="IPR015793">
    <property type="entry name" value="Pyrv_Knase_brl"/>
</dbReference>
<protein>
    <recommendedName>
        <fullName evidence="7 18">Pyruvate kinase</fullName>
        <ecNumber evidence="6 18">2.7.1.40</ecNumber>
    </recommendedName>
</protein>
<evidence type="ECO:0000256" key="7">
    <source>
        <dbReference type="ARBA" id="ARBA00018587"/>
    </source>
</evidence>
<dbReference type="GO" id="GO:0030955">
    <property type="term" value="F:potassium ion binding"/>
    <property type="evidence" value="ECO:0007669"/>
    <property type="project" value="UniProtKB-UniRule"/>
</dbReference>
<sequence length="496" mass="53437">MRRAKIVCTLGPATDTFERIRELAEAGMNCARLNLSHGTHADHEKSYANVRRASEVSGKAIAILADLQGPKIRLGTFADGPVELVEGATFVITTDDAPGDVHRCSTTYSGLPGDVGPGDEILIDDGRVRLRTVSVDGPDVTTKVEVGGTVSNHKGLNLPGVHVSVPAMTEKDGEDLRWALRQGVDFVALSFVRSAADVEDVRDIMRELDVLRPVIAKIEKPQAVENLDEIMDAFDGVMVARGDLGVELPLEEVPIVQKLIIEKARRNAKPVIVATQMLESMISAPRPTRAEASDVANAVLDGADAVMLSGETSVGAYPIVTARTMARIIESTEDHGLPRMAAFTWKPKTKSGVICRAAADVAEAIDARFLVAFTTSGDSARRMTRYRSHIPVIAFTPDPVVRSQMALSWGVEAFHVPYVKHTDDMVLQVDKALLQIGRCDEGQQVVIVAGSPPGIRGSTNALRIHNMGDAINKVAPAYHDPELDEDDMLGNAIPRS</sequence>
<comment type="cofactor">
    <cofactor evidence="2">
        <name>K(+)</name>
        <dbReference type="ChEBI" id="CHEBI:29103"/>
    </cofactor>
</comment>
<accession>A0A5C8NLZ5</accession>
<dbReference type="Gene3D" id="2.40.33.10">
    <property type="entry name" value="PK beta-barrel domain-like"/>
    <property type="match status" value="1"/>
</dbReference>
<evidence type="ECO:0000256" key="6">
    <source>
        <dbReference type="ARBA" id="ARBA00012142"/>
    </source>
</evidence>
<keyword evidence="23" id="KW-1185">Reference proteome</keyword>
<dbReference type="FunFam" id="3.40.1380.20:FF:000009">
    <property type="entry name" value="Pyruvate kinase"/>
    <property type="match status" value="1"/>
</dbReference>
<dbReference type="Gene3D" id="3.20.20.60">
    <property type="entry name" value="Phosphoenolpyruvate-binding domains"/>
    <property type="match status" value="1"/>
</dbReference>
<evidence type="ECO:0000259" key="20">
    <source>
        <dbReference type="Pfam" id="PF00224"/>
    </source>
</evidence>
<evidence type="ECO:0000256" key="3">
    <source>
        <dbReference type="ARBA" id="ARBA00004997"/>
    </source>
</evidence>
<comment type="cofactor">
    <cofactor evidence="1">
        <name>Mg(2+)</name>
        <dbReference type="ChEBI" id="CHEBI:18420"/>
    </cofactor>
</comment>
<keyword evidence="16 22" id="KW-0670">Pyruvate</keyword>
<dbReference type="InterPro" id="IPR015813">
    <property type="entry name" value="Pyrv/PenolPyrv_kinase-like_dom"/>
</dbReference>
<comment type="catalytic activity">
    <reaction evidence="17 19">
        <text>pyruvate + ATP = phosphoenolpyruvate + ADP + H(+)</text>
        <dbReference type="Rhea" id="RHEA:18157"/>
        <dbReference type="ChEBI" id="CHEBI:15361"/>
        <dbReference type="ChEBI" id="CHEBI:15378"/>
        <dbReference type="ChEBI" id="CHEBI:30616"/>
        <dbReference type="ChEBI" id="CHEBI:58702"/>
        <dbReference type="ChEBI" id="CHEBI:456216"/>
        <dbReference type="EC" id="2.7.1.40"/>
    </reaction>
</comment>
<evidence type="ECO:0000256" key="13">
    <source>
        <dbReference type="ARBA" id="ARBA00022842"/>
    </source>
</evidence>
<comment type="similarity">
    <text evidence="4 19">Belongs to the pyruvate kinase family.</text>
</comment>
<dbReference type="Pfam" id="PF00224">
    <property type="entry name" value="PK"/>
    <property type="match status" value="1"/>
</dbReference>
<evidence type="ECO:0000256" key="19">
    <source>
        <dbReference type="RuleBase" id="RU000504"/>
    </source>
</evidence>
<evidence type="ECO:0000256" key="1">
    <source>
        <dbReference type="ARBA" id="ARBA00001946"/>
    </source>
</evidence>
<evidence type="ECO:0000256" key="18">
    <source>
        <dbReference type="NCBIfam" id="TIGR01064"/>
    </source>
</evidence>
<evidence type="ECO:0000256" key="2">
    <source>
        <dbReference type="ARBA" id="ARBA00001958"/>
    </source>
</evidence>